<feature type="domain" description="Glycosyltransferase subfamily 4-like N-terminal" evidence="1">
    <location>
        <begin position="15"/>
        <end position="151"/>
    </location>
</feature>
<dbReference type="CDD" id="cd03808">
    <property type="entry name" value="GT4_CapM-like"/>
    <property type="match status" value="1"/>
</dbReference>
<dbReference type="PANTHER" id="PTHR12526:SF638">
    <property type="entry name" value="SPORE COAT PROTEIN SA"/>
    <property type="match status" value="1"/>
</dbReference>
<reference evidence="2 3" key="1">
    <citation type="journal article" date="2014" name="PLoS ONE">
        <title>Physiological and genomic features of a novel sulfur-oxidizing gammaproteobacterium belonging to a previously uncultivated symbiotic lineage isolated from a hydrothermal vent.</title>
        <authorList>
            <person name="Nunoura T."/>
            <person name="Takaki Y."/>
            <person name="Kazama H."/>
            <person name="Kakuta J."/>
            <person name="Shimamura S."/>
            <person name="Makita H."/>
            <person name="Hirai M."/>
            <person name="Miyazaki M."/>
            <person name="Takai K."/>
        </authorList>
    </citation>
    <scope>NUCLEOTIDE SEQUENCE [LARGE SCALE GENOMIC DNA]</scope>
    <source>
        <strain evidence="2 3">Hiromi1</strain>
    </source>
</reference>
<gene>
    <name evidence="2" type="ORF">TBH_C0757</name>
</gene>
<evidence type="ECO:0000259" key="1">
    <source>
        <dbReference type="Pfam" id="PF13477"/>
    </source>
</evidence>
<dbReference type="GO" id="GO:0016757">
    <property type="term" value="F:glycosyltransferase activity"/>
    <property type="evidence" value="ECO:0007669"/>
    <property type="project" value="TreeGrafter"/>
</dbReference>
<name>A0A7U6GHI1_9GAMM</name>
<evidence type="ECO:0000313" key="3">
    <source>
        <dbReference type="Proteomes" id="UP000031631"/>
    </source>
</evidence>
<keyword evidence="2" id="KW-0808">Transferase</keyword>
<dbReference type="EMBL" id="AP012273">
    <property type="protein sequence ID" value="BAO43694.1"/>
    <property type="molecule type" value="Genomic_DNA"/>
</dbReference>
<dbReference type="KEGG" id="tbn:TBH_C0757"/>
<proteinExistence type="predicted"/>
<dbReference type="AlphaFoldDB" id="A0A7U6GHI1"/>
<accession>A0A7U6GHI1</accession>
<evidence type="ECO:0000313" key="2">
    <source>
        <dbReference type="EMBL" id="BAO43694.1"/>
    </source>
</evidence>
<dbReference type="Proteomes" id="UP000031631">
    <property type="component" value="Chromosome"/>
</dbReference>
<dbReference type="Pfam" id="PF13692">
    <property type="entry name" value="Glyco_trans_1_4"/>
    <property type="match status" value="1"/>
</dbReference>
<organism evidence="2 3">
    <name type="scientific">Thiolapillus brandeum</name>
    <dbReference type="NCBI Taxonomy" id="1076588"/>
    <lineage>
        <taxon>Bacteria</taxon>
        <taxon>Pseudomonadati</taxon>
        <taxon>Pseudomonadota</taxon>
        <taxon>Gammaproteobacteria</taxon>
        <taxon>Chromatiales</taxon>
        <taxon>Sedimenticolaceae</taxon>
        <taxon>Thiolapillus</taxon>
    </lineage>
</organism>
<dbReference type="Gene3D" id="3.40.50.2000">
    <property type="entry name" value="Glycogen Phosphorylase B"/>
    <property type="match status" value="2"/>
</dbReference>
<dbReference type="SUPFAM" id="SSF53756">
    <property type="entry name" value="UDP-Glycosyltransferase/glycogen phosphorylase"/>
    <property type="match status" value="1"/>
</dbReference>
<dbReference type="PANTHER" id="PTHR12526">
    <property type="entry name" value="GLYCOSYLTRANSFERASE"/>
    <property type="match status" value="1"/>
</dbReference>
<dbReference type="Pfam" id="PF13477">
    <property type="entry name" value="Glyco_trans_4_2"/>
    <property type="match status" value="1"/>
</dbReference>
<protein>
    <submittedName>
        <fullName evidence="2">Glycosyl transferase family 1</fullName>
    </submittedName>
</protein>
<sequence>MLVNASKFRNNPPMKIIFFANTDWYLYNFRLGLAHYLSNQGVEVVMMSPPGDYGAQLEEQGFRWIPLPMERRSLNPLAEWKLLRFIRSVFRAEQPDAVHSFTIKSVVYGGLAAQSAGIPNRIHAVTGLGHVFVSNTPRARLLRPLVKRLLKLALRGSRSRLILQNPDDRQLFIDLKLINPNHIHLVKSSGVDTEVFVPTRHKRGKRFRVLLAARLLWEKGIREYAYAAQKLAIHAEKIEFLLAGATDPGNPSAVEENDIRIWQSSGLIKVLGHVDDLQYLMREVDLMVLPSHREGVPRGLIEAAAMGLPIVTTDAPGCREVVDDGVNGLLVPVGDGDALAHAIEYLLNNPDKCREFGAAGRKKVLREFDQKIVFALTGEVYRELGLLP</sequence>
<keyword evidence="3" id="KW-1185">Reference proteome</keyword>
<dbReference type="InterPro" id="IPR028098">
    <property type="entry name" value="Glyco_trans_4-like_N"/>
</dbReference>